<organism evidence="8 9">
    <name type="scientific">Thalassobacterium sedimentorum</name>
    <dbReference type="NCBI Taxonomy" id="3041258"/>
    <lineage>
        <taxon>Bacteria</taxon>
        <taxon>Pseudomonadati</taxon>
        <taxon>Verrucomicrobiota</taxon>
        <taxon>Opitutia</taxon>
        <taxon>Puniceicoccales</taxon>
        <taxon>Coraliomargaritaceae</taxon>
        <taxon>Thalassobacterium</taxon>
    </lineage>
</organism>
<dbReference type="InterPro" id="IPR051533">
    <property type="entry name" value="WaaL-like"/>
</dbReference>
<keyword evidence="2 6" id="KW-0812">Transmembrane</keyword>
<proteinExistence type="predicted"/>
<dbReference type="GO" id="GO:0016874">
    <property type="term" value="F:ligase activity"/>
    <property type="evidence" value="ECO:0007669"/>
    <property type="project" value="UniProtKB-KW"/>
</dbReference>
<name>A0ABU1AFN7_9BACT</name>
<sequence length="650" mass="72560">MATIIDKSGHIAFFGHVSWGNLVDWMVTLCLGLIISLTTLALGGVRPDTHLVLLPLFVLLLCLHGLWLALDQESPKRLSQVPLWFVPGLLWMLASVLWWSPVPWRGWTELLYALEAFILLWVLANNVRTRAHLWLLIIMSLSPATLAVFNGFYQFFQRPEQMLGALTGYPLALSEVFLGRATGSFADPNSFAAFLLMLLPSLLVAAAVTRLPKILRLLCFYIALMVCVGIALTQSYWAVAVGVVLLSVVPWFCFRRVKRRILFSLSGVLLALLFLLAMVVLHPLFKKGLQHALSDQGEGVRLVLWQEAWAMIQENPIFGVGAGAYRSSFEQSPRVALAELPLTPHNDYLLFLSQLGVVGFLCWAIPCSIVFVIAWRAWRREAFAVKLRDSDAMIMPPQRFFLSLGLCGSIACALSMLSTFVCYVPALIFYGVLAFSILLKTSFKRSLVLPEHWVHRVAYLLLVSCVGGSFYVLASNKLQSQALELRALEELEHVVDMRLHMSGDSTWLNQVIRRYEDALVLDQTNGDAWIGLSAAICQLYFKSPAKFDQVGARAVSCAQRAIELSPDYWKPWAQLGVAHSFHGDLELAEEALRHALSLAPNNSNAHYYYAAFLSGGKDRLDEALASVQIALEINPHNVAARRLQQKLLIL</sequence>
<evidence type="ECO:0000313" key="8">
    <source>
        <dbReference type="EMBL" id="MDQ8193573.1"/>
    </source>
</evidence>
<dbReference type="SUPFAM" id="SSF48452">
    <property type="entry name" value="TPR-like"/>
    <property type="match status" value="1"/>
</dbReference>
<dbReference type="InterPro" id="IPR011990">
    <property type="entry name" value="TPR-like_helical_dom_sf"/>
</dbReference>
<feature type="transmembrane region" description="Helical" evidence="6">
    <location>
        <begin position="399"/>
        <end position="417"/>
    </location>
</feature>
<feature type="transmembrane region" description="Helical" evidence="6">
    <location>
        <begin position="131"/>
        <end position="153"/>
    </location>
</feature>
<evidence type="ECO:0000256" key="5">
    <source>
        <dbReference type="PROSITE-ProRule" id="PRU00339"/>
    </source>
</evidence>
<gene>
    <name evidence="8" type="ORF">QEH59_04005</name>
</gene>
<comment type="subcellular location">
    <subcellularLocation>
        <location evidence="1">Membrane</location>
        <topology evidence="1">Multi-pass membrane protein</topology>
    </subcellularLocation>
</comment>
<feature type="transmembrane region" description="Helical" evidence="6">
    <location>
        <begin position="190"/>
        <end position="207"/>
    </location>
</feature>
<keyword evidence="5" id="KW-0802">TPR repeat</keyword>
<dbReference type="InterPro" id="IPR007016">
    <property type="entry name" value="O-antigen_ligase-rel_domated"/>
</dbReference>
<evidence type="ECO:0000259" key="7">
    <source>
        <dbReference type="Pfam" id="PF04932"/>
    </source>
</evidence>
<dbReference type="SMART" id="SM00028">
    <property type="entry name" value="TPR"/>
    <property type="match status" value="2"/>
</dbReference>
<evidence type="ECO:0000256" key="2">
    <source>
        <dbReference type="ARBA" id="ARBA00022692"/>
    </source>
</evidence>
<evidence type="ECO:0000256" key="6">
    <source>
        <dbReference type="SAM" id="Phobius"/>
    </source>
</evidence>
<dbReference type="Proteomes" id="UP001243717">
    <property type="component" value="Unassembled WGS sequence"/>
</dbReference>
<dbReference type="Gene3D" id="1.25.40.10">
    <property type="entry name" value="Tetratricopeptide repeat domain"/>
    <property type="match status" value="1"/>
</dbReference>
<dbReference type="PROSITE" id="PS50005">
    <property type="entry name" value="TPR"/>
    <property type="match status" value="1"/>
</dbReference>
<dbReference type="RefSeq" id="WP_308984062.1">
    <property type="nucleotide sequence ID" value="NZ_JARXIC010000004.1"/>
</dbReference>
<feature type="transmembrane region" description="Helical" evidence="6">
    <location>
        <begin position="237"/>
        <end position="254"/>
    </location>
</feature>
<feature type="transmembrane region" description="Helical" evidence="6">
    <location>
        <begin position="106"/>
        <end position="124"/>
    </location>
</feature>
<reference evidence="8 9" key="1">
    <citation type="submission" date="2023-04" db="EMBL/GenBank/DDBJ databases">
        <title>A novel bacteria isolated from coastal sediment.</title>
        <authorList>
            <person name="Liu X.-J."/>
            <person name="Du Z.-J."/>
        </authorList>
    </citation>
    <scope>NUCLEOTIDE SEQUENCE [LARGE SCALE GENOMIC DNA]</scope>
    <source>
        <strain evidence="8 9">SDUM461004</strain>
    </source>
</reference>
<comment type="caution">
    <text evidence="8">The sequence shown here is derived from an EMBL/GenBank/DDBJ whole genome shotgun (WGS) entry which is preliminary data.</text>
</comment>
<feature type="transmembrane region" description="Helical" evidence="6">
    <location>
        <begin position="453"/>
        <end position="474"/>
    </location>
</feature>
<feature type="transmembrane region" description="Helical" evidence="6">
    <location>
        <begin position="214"/>
        <end position="231"/>
    </location>
</feature>
<evidence type="ECO:0000256" key="3">
    <source>
        <dbReference type="ARBA" id="ARBA00022989"/>
    </source>
</evidence>
<dbReference type="PANTHER" id="PTHR37422:SF13">
    <property type="entry name" value="LIPOPOLYSACCHARIDE BIOSYNTHESIS PROTEIN PA4999-RELATED"/>
    <property type="match status" value="1"/>
</dbReference>
<feature type="transmembrane region" description="Helical" evidence="6">
    <location>
        <begin position="348"/>
        <end position="378"/>
    </location>
</feature>
<keyword evidence="3 6" id="KW-1133">Transmembrane helix</keyword>
<feature type="repeat" description="TPR" evidence="5">
    <location>
        <begin position="569"/>
        <end position="602"/>
    </location>
</feature>
<feature type="transmembrane region" description="Helical" evidence="6">
    <location>
        <begin position="82"/>
        <end position="100"/>
    </location>
</feature>
<keyword evidence="4 6" id="KW-0472">Membrane</keyword>
<dbReference type="PANTHER" id="PTHR37422">
    <property type="entry name" value="TEICHURONIC ACID BIOSYNTHESIS PROTEIN TUAE"/>
    <property type="match status" value="1"/>
</dbReference>
<evidence type="ECO:0000313" key="9">
    <source>
        <dbReference type="Proteomes" id="UP001243717"/>
    </source>
</evidence>
<feature type="domain" description="O-antigen ligase-related" evidence="7">
    <location>
        <begin position="223"/>
        <end position="364"/>
    </location>
</feature>
<keyword evidence="9" id="KW-1185">Reference proteome</keyword>
<feature type="transmembrane region" description="Helical" evidence="6">
    <location>
        <begin position="51"/>
        <end position="70"/>
    </location>
</feature>
<accession>A0ABU1AFN7</accession>
<dbReference type="Pfam" id="PF04932">
    <property type="entry name" value="Wzy_C"/>
    <property type="match status" value="1"/>
</dbReference>
<evidence type="ECO:0000256" key="4">
    <source>
        <dbReference type="ARBA" id="ARBA00023136"/>
    </source>
</evidence>
<feature type="transmembrane region" description="Helical" evidence="6">
    <location>
        <begin position="261"/>
        <end position="285"/>
    </location>
</feature>
<dbReference type="InterPro" id="IPR019734">
    <property type="entry name" value="TPR_rpt"/>
</dbReference>
<feature type="transmembrane region" description="Helical" evidence="6">
    <location>
        <begin position="22"/>
        <end position="45"/>
    </location>
</feature>
<protein>
    <submittedName>
        <fullName evidence="8">O-antigen ligase family protein</fullName>
    </submittedName>
</protein>
<dbReference type="EMBL" id="JARXIC010000004">
    <property type="protein sequence ID" value="MDQ8193573.1"/>
    <property type="molecule type" value="Genomic_DNA"/>
</dbReference>
<keyword evidence="8" id="KW-0436">Ligase</keyword>
<evidence type="ECO:0000256" key="1">
    <source>
        <dbReference type="ARBA" id="ARBA00004141"/>
    </source>
</evidence>
<dbReference type="Pfam" id="PF13181">
    <property type="entry name" value="TPR_8"/>
    <property type="match status" value="1"/>
</dbReference>